<evidence type="ECO:0000256" key="1">
    <source>
        <dbReference type="ARBA" id="ARBA00022729"/>
    </source>
</evidence>
<protein>
    <submittedName>
        <fullName evidence="4">ASPIC and UnbV</fullName>
    </submittedName>
</protein>
<evidence type="ECO:0000313" key="5">
    <source>
        <dbReference type="Proteomes" id="UP000316476"/>
    </source>
</evidence>
<dbReference type="Gene3D" id="2.130.10.130">
    <property type="entry name" value="Integrin alpha, N-terminal"/>
    <property type="match status" value="1"/>
</dbReference>
<dbReference type="InterPro" id="IPR028994">
    <property type="entry name" value="Integrin_alpha_N"/>
</dbReference>
<dbReference type="SUPFAM" id="SSF48452">
    <property type="entry name" value="TPR-like"/>
    <property type="match status" value="2"/>
</dbReference>
<name>A0A5C6G2L5_9PLAN</name>
<dbReference type="SUPFAM" id="SSF69318">
    <property type="entry name" value="Integrin alpha N-terminal domain"/>
    <property type="match status" value="1"/>
</dbReference>
<dbReference type="InterPro" id="IPR011990">
    <property type="entry name" value="TPR-like_helical_dom_sf"/>
</dbReference>
<dbReference type="PANTHER" id="PTHR16026">
    <property type="entry name" value="CARTILAGE ACIDIC PROTEIN 1"/>
    <property type="match status" value="1"/>
</dbReference>
<feature type="domain" description="ASPIC/UnbV" evidence="3">
    <location>
        <begin position="930"/>
        <end position="996"/>
    </location>
</feature>
<evidence type="ECO:0000313" key="4">
    <source>
        <dbReference type="EMBL" id="TWU67423.1"/>
    </source>
</evidence>
<dbReference type="Proteomes" id="UP000316476">
    <property type="component" value="Unassembled WGS sequence"/>
</dbReference>
<comment type="caution">
    <text evidence="4">The sequence shown here is derived from an EMBL/GenBank/DDBJ whole genome shotgun (WGS) entry which is preliminary data.</text>
</comment>
<dbReference type="InterPro" id="IPR027039">
    <property type="entry name" value="Crtac1"/>
</dbReference>
<accession>A0A5C6G2L5</accession>
<dbReference type="InterPro" id="IPR011519">
    <property type="entry name" value="UnbV_ASPIC"/>
</dbReference>
<gene>
    <name evidence="4" type="ORF">V7x_29970</name>
</gene>
<sequence length="1027" mass="110940">MTGLWSALTCGLVLMGCQGDRDGTNDADSSGSQPAAHQGPSATDDASVSIADIRQLIASEQHDRAETLVTDLLIRRGDDPAVVEVSGDVAAGRNAHQDAIDRYQLAIDLTSRSGESPSAGLLDKLARQWMNAGRPFESLEILDRLVRQYPGRDQSRTDLAGLQLALGLENRAEPHLRYLIQRGVGAMGELIVLTDITRPQSDRAICEFALQQNPGDLRPRYSLVRHDVYEGRWAQSLDDLRSVWQQHPEFPEASAYYGRALIETTEPQSGDTSPIAQWEQSVTPETKRLSAYWMAVGRWAEKNRRIKASAVAFWNAARLNENDGEALGKLSGALAELGRSDQAAEVAARAADINAMRDAVEALFSWKKHSQRAAVMIARSMDRLGRAWEAASWARFATMMQQDPDPSAMEVFQSIRGAMTATTPWQDPTKRVARRIDLSSIAADLNDAPRDSTADVDVNTTGPPIRFVDQAADRGLDYVCDIGPAENGEAGLYIYQSGGGGAGVIDFDLDGCPDLMLTSCGGTPRKGDSTTNRLFRNVDGRFVDVTEASGTGDAFFSQGVAVGDIDSDGFPDLIVANFGRNQLLRNNGDGTFRDVTGQFGFGGNQWTTSLAIADIDGDALADVFEVNYIGGDDVIERKCMREGTDQHRSCAPLVFPGEADRFWRGTGTNRLADTTVTAMDVNQTGGGPGRGLGLVVGDLDQQGGMDVYVANDMSANHFWTTAQPPASPEGSPTVLREQGALAGVAFDGRSLSQASMGIAADDADNDGDIDLYVTHFTDDYNTFYSQVSGGLWADRTEGLGLVKPTMAMLGFGTQWIDADNDGWLELMVANGNVDDFSHSGHAYRMPMQLFRRDPSGGYRAESSDQLGPAMSAKRLGRALATLDVDDDGRTDAVLTNLFDPVTLLINRTGDPNPDSAIAFQLIGTSDHRDAVGGTVTVSTESSKWSRQRLAGNGFQSSNQARLHFGVGRGVTVVDAEVRWPGGQSVQATGLRTGHVYQWIQGSQRPILLRRLQAEPSKPSSPFVPRKG</sequence>
<evidence type="ECO:0000256" key="2">
    <source>
        <dbReference type="SAM" id="MobiDB-lite"/>
    </source>
</evidence>
<feature type="compositionally biased region" description="Polar residues" evidence="2">
    <location>
        <begin position="26"/>
        <end position="46"/>
    </location>
</feature>
<dbReference type="Pfam" id="PF07593">
    <property type="entry name" value="UnbV_ASPIC"/>
    <property type="match status" value="1"/>
</dbReference>
<dbReference type="InterPro" id="IPR013517">
    <property type="entry name" value="FG-GAP"/>
</dbReference>
<dbReference type="Pfam" id="PF13517">
    <property type="entry name" value="FG-GAP_3"/>
    <property type="match status" value="1"/>
</dbReference>
<dbReference type="Gene3D" id="1.25.40.10">
    <property type="entry name" value="Tetratricopeptide repeat domain"/>
    <property type="match status" value="1"/>
</dbReference>
<feature type="region of interest" description="Disordered" evidence="2">
    <location>
        <begin position="23"/>
        <end position="46"/>
    </location>
</feature>
<keyword evidence="1" id="KW-0732">Signal</keyword>
<dbReference type="PANTHER" id="PTHR16026:SF0">
    <property type="entry name" value="CARTILAGE ACIDIC PROTEIN 1"/>
    <property type="match status" value="1"/>
</dbReference>
<proteinExistence type="predicted"/>
<reference evidence="4 5" key="1">
    <citation type="submission" date="2019-02" db="EMBL/GenBank/DDBJ databases">
        <title>Deep-cultivation of Planctomycetes and their phenomic and genomic characterization uncovers novel biology.</title>
        <authorList>
            <person name="Wiegand S."/>
            <person name="Jogler M."/>
            <person name="Boedeker C."/>
            <person name="Pinto D."/>
            <person name="Vollmers J."/>
            <person name="Rivas-Marin E."/>
            <person name="Kohn T."/>
            <person name="Peeters S.H."/>
            <person name="Heuer A."/>
            <person name="Rast P."/>
            <person name="Oberbeckmann S."/>
            <person name="Bunk B."/>
            <person name="Jeske O."/>
            <person name="Meyerdierks A."/>
            <person name="Storesund J.E."/>
            <person name="Kallscheuer N."/>
            <person name="Luecker S."/>
            <person name="Lage O.M."/>
            <person name="Pohl T."/>
            <person name="Merkel B.J."/>
            <person name="Hornburger P."/>
            <person name="Mueller R.-W."/>
            <person name="Bruemmer F."/>
            <person name="Labrenz M."/>
            <person name="Spormann A.M."/>
            <person name="Op Den Camp H."/>
            <person name="Overmann J."/>
            <person name="Amann R."/>
            <person name="Jetten M.S.M."/>
            <person name="Mascher T."/>
            <person name="Medema M.H."/>
            <person name="Devos D.P."/>
            <person name="Kaster A.-K."/>
            <person name="Ovreas L."/>
            <person name="Rohde M."/>
            <person name="Galperin M.Y."/>
            <person name="Jogler C."/>
        </authorList>
    </citation>
    <scope>NUCLEOTIDE SEQUENCE [LARGE SCALE GENOMIC DNA]</scope>
    <source>
        <strain evidence="4 5">V7</strain>
    </source>
</reference>
<dbReference type="AlphaFoldDB" id="A0A5C6G2L5"/>
<evidence type="ECO:0000259" key="3">
    <source>
        <dbReference type="Pfam" id="PF07593"/>
    </source>
</evidence>
<organism evidence="4 5">
    <name type="scientific">Crateriforma conspicua</name>
    <dbReference type="NCBI Taxonomy" id="2527996"/>
    <lineage>
        <taxon>Bacteria</taxon>
        <taxon>Pseudomonadati</taxon>
        <taxon>Planctomycetota</taxon>
        <taxon>Planctomycetia</taxon>
        <taxon>Planctomycetales</taxon>
        <taxon>Planctomycetaceae</taxon>
        <taxon>Crateriforma</taxon>
    </lineage>
</organism>
<dbReference type="EMBL" id="SJPZ01000001">
    <property type="protein sequence ID" value="TWU67423.1"/>
    <property type="molecule type" value="Genomic_DNA"/>
</dbReference>